<evidence type="ECO:0000256" key="3">
    <source>
        <dbReference type="ARBA" id="ARBA00022692"/>
    </source>
</evidence>
<dbReference type="Gene3D" id="1.20.1640.10">
    <property type="entry name" value="Multidrug efflux transporter AcrB transmembrane domain"/>
    <property type="match status" value="2"/>
</dbReference>
<accession>A0A5S9F5V7</accession>
<comment type="subcellular location">
    <subcellularLocation>
        <location evidence="1">Cell membrane</location>
        <topology evidence="1">Multi-pass membrane protein</topology>
    </subcellularLocation>
</comment>
<keyword evidence="2" id="KW-1003">Cell membrane</keyword>
<feature type="domain" description="SSD" evidence="7">
    <location>
        <begin position="346"/>
        <end position="452"/>
    </location>
</feature>
<feature type="transmembrane region" description="Helical" evidence="6">
    <location>
        <begin position="811"/>
        <end position="832"/>
    </location>
</feature>
<evidence type="ECO:0000313" key="9">
    <source>
        <dbReference type="Proteomes" id="UP000326354"/>
    </source>
</evidence>
<dbReference type="SUPFAM" id="SSF82866">
    <property type="entry name" value="Multidrug efflux transporter AcrB transmembrane domain"/>
    <property type="match status" value="2"/>
</dbReference>
<feature type="transmembrane region" description="Helical" evidence="6">
    <location>
        <begin position="877"/>
        <end position="906"/>
    </location>
</feature>
<feature type="transmembrane region" description="Helical" evidence="6">
    <location>
        <begin position="762"/>
        <end position="779"/>
    </location>
</feature>
<evidence type="ECO:0000256" key="5">
    <source>
        <dbReference type="ARBA" id="ARBA00023136"/>
    </source>
</evidence>
<evidence type="ECO:0000259" key="7">
    <source>
        <dbReference type="PROSITE" id="PS50156"/>
    </source>
</evidence>
<dbReference type="KEGG" id="uam:UABAM_04340"/>
<dbReference type="EMBL" id="AP019860">
    <property type="protein sequence ID" value="BBM85954.1"/>
    <property type="molecule type" value="Genomic_DNA"/>
</dbReference>
<feature type="transmembrane region" description="Helical" evidence="6">
    <location>
        <begin position="433"/>
        <end position="454"/>
    </location>
</feature>
<evidence type="ECO:0000313" key="8">
    <source>
        <dbReference type="EMBL" id="BBM85954.1"/>
    </source>
</evidence>
<proteinExistence type="predicted"/>
<feature type="transmembrane region" description="Helical" evidence="6">
    <location>
        <begin position="356"/>
        <end position="375"/>
    </location>
</feature>
<sequence>MYQKLLHTIAGYTTTQYKKIFLICGILTIVLGSLAATLEINLSFLAIMPEDEELNRFKKVTAKFGASSDLLIAVESDNPQQSKKFARALEKAFDQARDAGTLSVVRSFRYKIDTDFYRKYGLLLTQNQQLEDLANFFEKNNYPLRATYRDLSLPGLLEKTYALLQFNSLQLDSLQAPKEQDIQKNLRQFRTWLDVMHMYVTQGSDVQSSQVKEKISSLFSAENRVFLDVDDGYIFSQDKKMLLIFMRLNVDLIEVPFGISFFEDIKRITQETVDQYPGITVGFSGMMATGYEDQAFTLNRFQWLSFLSLIMVTMLFFYISKLALGPILVAIPMLMAMVWTFGMVKIGIGFVSITSMIFAILLFGLGVDFAIHIMVRINEEYKKTLDYQVAIQQAVVTSGRGIITGGVTSAMAFFAMCVAEDKAANHLGFTTGWGLLSCMIVMVVFFPAILYLLLKGNKTKAYYGYKDNRFLTWWAQQIQRHPYNFLVLSIVALLFFGYQIRHFRMEYNLEKIIQRNIPSLETKRKVQAKFNRTNDFVMVTASDLEEDREFTQRLQKCDVFAEVMSISQLIPPMHKQRKRLKRIERIHEVVKELRARNVPGRDEVSSFDVARIILLLSRMQLDVVLVKEFIHSSQTMEVLNDIESQLRSLRRYIQKNDHIVRENLAYLESVIAQQAMQAVKTIKKLTTNIRPLTLQNLPGYFRERFESNTGDEFLIFAYPKDSSLDPDNIDEIERALQNIAPGKATGMLVITKKFVTGGLRDFPIILSAVLIVLVVILLLDFRSPKYLFFAILPLVFSGIISMGIICMSNVTISILMLSAFPLIFGIGIDDGVHIVHRFRENGDIIKTISETGRAILLTTITTLVSFGALLFTNHSGLIGLGILVGVGVSLCFVFSVTILPVALILFDQEKLPKE</sequence>
<feature type="transmembrane region" description="Helical" evidence="6">
    <location>
        <begin position="853"/>
        <end position="871"/>
    </location>
</feature>
<dbReference type="GO" id="GO:0005886">
    <property type="term" value="C:plasma membrane"/>
    <property type="evidence" value="ECO:0007669"/>
    <property type="project" value="UniProtKB-SubCell"/>
</dbReference>
<dbReference type="PANTHER" id="PTHR33406:SF13">
    <property type="entry name" value="MEMBRANE PROTEIN YDFJ"/>
    <property type="match status" value="1"/>
</dbReference>
<feature type="transmembrane region" description="Helical" evidence="6">
    <location>
        <begin position="325"/>
        <end position="344"/>
    </location>
</feature>
<dbReference type="InterPro" id="IPR050545">
    <property type="entry name" value="Mycobact_MmpL"/>
</dbReference>
<dbReference type="Proteomes" id="UP000326354">
    <property type="component" value="Chromosome"/>
</dbReference>
<dbReference type="PANTHER" id="PTHR33406">
    <property type="entry name" value="MEMBRANE PROTEIN MJ1562-RELATED"/>
    <property type="match status" value="1"/>
</dbReference>
<organism evidence="8 9">
    <name type="scientific">Uabimicrobium amorphum</name>
    <dbReference type="NCBI Taxonomy" id="2596890"/>
    <lineage>
        <taxon>Bacteria</taxon>
        <taxon>Pseudomonadati</taxon>
        <taxon>Planctomycetota</taxon>
        <taxon>Candidatus Uabimicrobiia</taxon>
        <taxon>Candidatus Uabimicrobiales</taxon>
        <taxon>Candidatus Uabimicrobiaceae</taxon>
        <taxon>Candidatus Uabimicrobium</taxon>
    </lineage>
</organism>
<dbReference type="PROSITE" id="PS50156">
    <property type="entry name" value="SSD"/>
    <property type="match status" value="2"/>
</dbReference>
<dbReference type="InterPro" id="IPR004869">
    <property type="entry name" value="MMPL_dom"/>
</dbReference>
<keyword evidence="4 6" id="KW-1133">Transmembrane helix</keyword>
<keyword evidence="3 6" id="KW-0812">Transmembrane</keyword>
<name>A0A5S9F5V7_UABAM</name>
<dbReference type="AlphaFoldDB" id="A0A5S9F5V7"/>
<dbReference type="RefSeq" id="WP_151970037.1">
    <property type="nucleotide sequence ID" value="NZ_AP019860.1"/>
</dbReference>
<dbReference type="InterPro" id="IPR000731">
    <property type="entry name" value="SSD"/>
</dbReference>
<dbReference type="OrthoDB" id="9809027at2"/>
<feature type="transmembrane region" description="Helical" evidence="6">
    <location>
        <begin position="483"/>
        <end position="500"/>
    </location>
</feature>
<evidence type="ECO:0000256" key="4">
    <source>
        <dbReference type="ARBA" id="ARBA00022989"/>
    </source>
</evidence>
<gene>
    <name evidence="8" type="ORF">UABAM_04340</name>
</gene>
<evidence type="ECO:0000256" key="6">
    <source>
        <dbReference type="SAM" id="Phobius"/>
    </source>
</evidence>
<keyword evidence="9" id="KW-1185">Reference proteome</keyword>
<reference evidence="8 9" key="1">
    <citation type="submission" date="2019-08" db="EMBL/GenBank/DDBJ databases">
        <title>Complete genome sequence of Candidatus Uab amorphum.</title>
        <authorList>
            <person name="Shiratori T."/>
            <person name="Suzuki S."/>
            <person name="Kakizawa Y."/>
            <person name="Ishida K."/>
        </authorList>
    </citation>
    <scope>NUCLEOTIDE SEQUENCE [LARGE SCALE GENOMIC DNA]</scope>
    <source>
        <strain evidence="8 9">SRT547</strain>
    </source>
</reference>
<protein>
    <submittedName>
        <fullName evidence="8">Transporter</fullName>
    </submittedName>
</protein>
<keyword evidence="5 6" id="KW-0472">Membrane</keyword>
<evidence type="ECO:0000256" key="1">
    <source>
        <dbReference type="ARBA" id="ARBA00004651"/>
    </source>
</evidence>
<evidence type="ECO:0000256" key="2">
    <source>
        <dbReference type="ARBA" id="ARBA00022475"/>
    </source>
</evidence>
<feature type="transmembrane region" description="Helical" evidence="6">
    <location>
        <begin position="786"/>
        <end position="805"/>
    </location>
</feature>
<feature type="transmembrane region" description="Helical" evidence="6">
    <location>
        <begin position="301"/>
        <end position="319"/>
    </location>
</feature>
<feature type="domain" description="SSD" evidence="7">
    <location>
        <begin position="790"/>
        <end position="905"/>
    </location>
</feature>
<dbReference type="Pfam" id="PF03176">
    <property type="entry name" value="MMPL"/>
    <property type="match status" value="2"/>
</dbReference>
<feature type="transmembrane region" description="Helical" evidence="6">
    <location>
        <begin position="20"/>
        <end position="48"/>
    </location>
</feature>